<dbReference type="EMBL" id="CP032819">
    <property type="protein sequence ID" value="AZS28191.1"/>
    <property type="molecule type" value="Genomic_DNA"/>
</dbReference>
<keyword evidence="1" id="KW-0472">Membrane</keyword>
<feature type="transmembrane region" description="Helical" evidence="1">
    <location>
        <begin position="21"/>
        <end position="41"/>
    </location>
</feature>
<evidence type="ECO:0008006" key="4">
    <source>
        <dbReference type="Google" id="ProtNLM"/>
    </source>
</evidence>
<evidence type="ECO:0000313" key="3">
    <source>
        <dbReference type="Proteomes" id="UP000270673"/>
    </source>
</evidence>
<reference evidence="2 3" key="1">
    <citation type="submission" date="2018-10" db="EMBL/GenBank/DDBJ databases">
        <title>Butyricimonas faecalis sp. nov., isolated from human faeces and emended description of the genus Butyricimonas.</title>
        <authorList>
            <person name="Le Roy T."/>
            <person name="Van der Smissen P."/>
            <person name="Paquot A."/>
            <person name="Delzenne N."/>
            <person name="Muccioli G."/>
            <person name="Collet J.-F."/>
            <person name="Cani P.D."/>
        </authorList>
    </citation>
    <scope>NUCLEOTIDE SEQUENCE [LARGE SCALE GENOMIC DNA]</scope>
    <source>
        <strain evidence="2 3">H184</strain>
    </source>
</reference>
<dbReference type="InterPro" id="IPR025905">
    <property type="entry name" value="NVEALA"/>
</dbReference>
<name>A0A3Q9IPP9_9BACT</name>
<gene>
    <name evidence="2" type="ORF">D8S85_00575</name>
</gene>
<dbReference type="Proteomes" id="UP000270673">
    <property type="component" value="Chromosome"/>
</dbReference>
<dbReference type="KEGG" id="buy:D8S85_00575"/>
<dbReference type="AlphaFoldDB" id="A0A3Q9IPP9"/>
<dbReference type="Pfam" id="PF14055">
    <property type="entry name" value="NVEALA"/>
    <property type="match status" value="1"/>
</dbReference>
<sequence>MKGYILEKGRKEFKIIKIITAMKKSIFVLLASICIALFFAMNVSINLSKDQSKSGLALKNIEALARGETPGGDKSKPKGTYGCTPRAGFTAYKIYDDAGCKCSKWPNYYPASEVCTCSNY</sequence>
<accession>A0A3Q9IPP9</accession>
<proteinExistence type="predicted"/>
<protein>
    <recommendedName>
        <fullName evidence="4">NVEALA protein</fullName>
    </recommendedName>
</protein>
<evidence type="ECO:0000256" key="1">
    <source>
        <dbReference type="SAM" id="Phobius"/>
    </source>
</evidence>
<keyword evidence="3" id="KW-1185">Reference proteome</keyword>
<evidence type="ECO:0000313" key="2">
    <source>
        <dbReference type="EMBL" id="AZS28191.1"/>
    </source>
</evidence>
<organism evidence="2 3">
    <name type="scientific">Butyricimonas faecalis</name>
    <dbReference type="NCBI Taxonomy" id="2093856"/>
    <lineage>
        <taxon>Bacteria</taxon>
        <taxon>Pseudomonadati</taxon>
        <taxon>Bacteroidota</taxon>
        <taxon>Bacteroidia</taxon>
        <taxon>Bacteroidales</taxon>
        <taxon>Odoribacteraceae</taxon>
        <taxon>Butyricimonas</taxon>
    </lineage>
</organism>
<keyword evidence="1" id="KW-1133">Transmembrane helix</keyword>
<keyword evidence="1" id="KW-0812">Transmembrane</keyword>